<dbReference type="PROSITE" id="PS00409">
    <property type="entry name" value="PROKAR_NTER_METHYL"/>
    <property type="match status" value="1"/>
</dbReference>
<gene>
    <name evidence="5" type="ORF">GIX10_03915</name>
</gene>
<dbReference type="Pfam" id="PF00114">
    <property type="entry name" value="Pilin"/>
    <property type="match status" value="1"/>
</dbReference>
<evidence type="ECO:0000313" key="5">
    <source>
        <dbReference type="EMBL" id="MTD10600.1"/>
    </source>
</evidence>
<keyword evidence="4" id="KW-0812">Transmembrane</keyword>
<dbReference type="NCBIfam" id="TIGR02532">
    <property type="entry name" value="IV_pilin_GFxxxE"/>
    <property type="match status" value="1"/>
</dbReference>
<evidence type="ECO:0000256" key="3">
    <source>
        <dbReference type="RuleBase" id="RU000389"/>
    </source>
</evidence>
<dbReference type="AlphaFoldDB" id="A0A6L6GDC2"/>
<dbReference type="GO" id="GO:0007155">
    <property type="term" value="P:cell adhesion"/>
    <property type="evidence" value="ECO:0007669"/>
    <property type="project" value="InterPro"/>
</dbReference>
<dbReference type="Proteomes" id="UP000473854">
    <property type="component" value="Unassembled WGS sequence"/>
</dbReference>
<protein>
    <submittedName>
        <fullName evidence="5">Prepilin-type N-terminal cleavage/methylation domain-containing protein</fullName>
    </submittedName>
</protein>
<keyword evidence="4" id="KW-0472">Membrane</keyword>
<comment type="caution">
    <text evidence="5">The sequence shown here is derived from an EMBL/GenBank/DDBJ whole genome shotgun (WGS) entry which is preliminary data.</text>
</comment>
<dbReference type="GO" id="GO:0044096">
    <property type="term" value="C:type IV pilus"/>
    <property type="evidence" value="ECO:0007669"/>
    <property type="project" value="TreeGrafter"/>
</dbReference>
<dbReference type="Pfam" id="PF07963">
    <property type="entry name" value="N_methyl"/>
    <property type="match status" value="1"/>
</dbReference>
<evidence type="ECO:0000313" key="6">
    <source>
        <dbReference type="Proteomes" id="UP000473854"/>
    </source>
</evidence>
<dbReference type="GO" id="GO:0043107">
    <property type="term" value="P:type IV pilus-dependent motility"/>
    <property type="evidence" value="ECO:0007669"/>
    <property type="project" value="TreeGrafter"/>
</dbReference>
<evidence type="ECO:0000256" key="2">
    <source>
        <dbReference type="ARBA" id="ARBA00022481"/>
    </source>
</evidence>
<dbReference type="InterPro" id="IPR012902">
    <property type="entry name" value="N_methyl_site"/>
</dbReference>
<dbReference type="PANTHER" id="PTHR30093:SF34">
    <property type="entry name" value="PREPILIN PEPTIDASE-DEPENDENT PROTEIN D"/>
    <property type="match status" value="1"/>
</dbReference>
<evidence type="ECO:0000256" key="4">
    <source>
        <dbReference type="SAM" id="Phobius"/>
    </source>
</evidence>
<evidence type="ECO:0000256" key="1">
    <source>
        <dbReference type="ARBA" id="ARBA00005233"/>
    </source>
</evidence>
<sequence length="157" mass="16266">MKSVQKGFTLIELMIVVAIIGILAAIAIPAYQNYTKRAHVTEGINLAGGAKAAVSEYLASNNVFPKNNASAGLPIATSISGNATVKVGVGNVDGDVATSAEATDGLIFVTYNNKVDDGQTKNVLMLSPSTTAGGIQWTCKLPTDNPLDTQLVPSNCR</sequence>
<organism evidence="5 6">
    <name type="scientific">Acinetobacter faecalis</name>
    <dbReference type="NCBI Taxonomy" id="2665161"/>
    <lineage>
        <taxon>Bacteria</taxon>
        <taxon>Pseudomonadati</taxon>
        <taxon>Pseudomonadota</taxon>
        <taxon>Gammaproteobacteria</taxon>
        <taxon>Moraxellales</taxon>
        <taxon>Moraxellaceae</taxon>
        <taxon>Acinetobacter</taxon>
    </lineage>
</organism>
<dbReference type="InterPro" id="IPR001082">
    <property type="entry name" value="Pilin"/>
</dbReference>
<name>A0A6L6GDC2_9GAMM</name>
<feature type="transmembrane region" description="Helical" evidence="4">
    <location>
        <begin position="7"/>
        <end position="31"/>
    </location>
</feature>
<keyword evidence="3" id="KW-0281">Fimbrium</keyword>
<dbReference type="InterPro" id="IPR045584">
    <property type="entry name" value="Pilin-like"/>
</dbReference>
<dbReference type="RefSeq" id="WP_154772229.1">
    <property type="nucleotide sequence ID" value="NZ_WLYL01000008.1"/>
</dbReference>
<reference evidence="5 6" key="1">
    <citation type="submission" date="2019-11" db="EMBL/GenBank/DDBJ databases">
        <authorList>
            <person name="An D."/>
        </authorList>
    </citation>
    <scope>NUCLEOTIDE SEQUENCE [LARGE SCALE GENOMIC DNA]</scope>
    <source>
        <strain evidence="5 6">YIM 103518</strain>
    </source>
</reference>
<dbReference type="PANTHER" id="PTHR30093">
    <property type="entry name" value="GENERAL SECRETION PATHWAY PROTEIN G"/>
    <property type="match status" value="1"/>
</dbReference>
<accession>A0A6L6GDC2</accession>
<proteinExistence type="inferred from homology"/>
<keyword evidence="2" id="KW-0488">Methylation</keyword>
<keyword evidence="4" id="KW-1133">Transmembrane helix</keyword>
<comment type="similarity">
    <text evidence="1 3">Belongs to the N-Me-Phe pilin family.</text>
</comment>
<dbReference type="Gene3D" id="3.30.700.10">
    <property type="entry name" value="Glycoprotein, Type 4 Pilin"/>
    <property type="match status" value="1"/>
</dbReference>
<dbReference type="SUPFAM" id="SSF54523">
    <property type="entry name" value="Pili subunits"/>
    <property type="match status" value="1"/>
</dbReference>
<dbReference type="EMBL" id="WLYL01000008">
    <property type="protein sequence ID" value="MTD10600.1"/>
    <property type="molecule type" value="Genomic_DNA"/>
</dbReference>